<reference evidence="1" key="1">
    <citation type="journal article" date="2021" name="Proc. Natl. Acad. Sci. U.S.A.">
        <title>A Catalog of Tens of Thousands of Viruses from Human Metagenomes Reveals Hidden Associations with Chronic Diseases.</title>
        <authorList>
            <person name="Tisza M.J."/>
            <person name="Buck C.B."/>
        </authorList>
    </citation>
    <scope>NUCLEOTIDE SEQUENCE</scope>
    <source>
        <strain evidence="1">CtS1E53</strain>
    </source>
</reference>
<accession>A0A8S5MER4</accession>
<dbReference type="EMBL" id="BK014885">
    <property type="protein sequence ID" value="DAD80672.1"/>
    <property type="molecule type" value="Genomic_DNA"/>
</dbReference>
<organism evidence="1">
    <name type="scientific">Siphoviridae sp. ctS1E53</name>
    <dbReference type="NCBI Taxonomy" id="2826340"/>
    <lineage>
        <taxon>Viruses</taxon>
        <taxon>Duplodnaviria</taxon>
        <taxon>Heunggongvirae</taxon>
        <taxon>Uroviricota</taxon>
        <taxon>Caudoviricetes</taxon>
    </lineage>
</organism>
<protein>
    <submittedName>
        <fullName evidence="1">TFIIB zinc-binding</fullName>
    </submittedName>
</protein>
<name>A0A8S5MER4_9CAUD</name>
<sequence>MANKLENLSCVCGSQTVCQSQINVDGLKVNQLYCPNCGIIMRSPATDTDGQWLRKHWKAIIMRGRVYQKHMCKDCQW</sequence>
<evidence type="ECO:0000313" key="1">
    <source>
        <dbReference type="EMBL" id="DAD80672.1"/>
    </source>
</evidence>
<proteinExistence type="predicted"/>